<dbReference type="GeneID" id="19123295"/>
<dbReference type="KEGG" id="bor:COCMIDRAFT_37649"/>
<sequence>MRIDIVFTFTSLLGMTDALRRSRRHNPRNWGKGRNDFNTHLPPGINLGLPCLPRRRYCRRNSPNGDGAYAIVSGGTLNSIAGIFCTIEDALAVENLHFIRNKAGIRTGWVIQDPCSFNQQSSSYRQYY</sequence>
<evidence type="ECO:0000313" key="1">
    <source>
        <dbReference type="EMBL" id="EUC44561.1"/>
    </source>
</evidence>
<gene>
    <name evidence="1" type="ORF">COCMIDRAFT_37649</name>
</gene>
<organism evidence="1 2">
    <name type="scientific">Bipolaris oryzae ATCC 44560</name>
    <dbReference type="NCBI Taxonomy" id="930090"/>
    <lineage>
        <taxon>Eukaryota</taxon>
        <taxon>Fungi</taxon>
        <taxon>Dikarya</taxon>
        <taxon>Ascomycota</taxon>
        <taxon>Pezizomycotina</taxon>
        <taxon>Dothideomycetes</taxon>
        <taxon>Pleosporomycetidae</taxon>
        <taxon>Pleosporales</taxon>
        <taxon>Pleosporineae</taxon>
        <taxon>Pleosporaceae</taxon>
        <taxon>Bipolaris</taxon>
    </lineage>
</organism>
<protein>
    <submittedName>
        <fullName evidence="1">Uncharacterized protein</fullName>
    </submittedName>
</protein>
<reference evidence="1 2" key="1">
    <citation type="journal article" date="2013" name="PLoS Genet.">
        <title>Comparative genome structure, secondary metabolite, and effector coding capacity across Cochliobolus pathogens.</title>
        <authorList>
            <person name="Condon B.J."/>
            <person name="Leng Y."/>
            <person name="Wu D."/>
            <person name="Bushley K.E."/>
            <person name="Ohm R.A."/>
            <person name="Otillar R."/>
            <person name="Martin J."/>
            <person name="Schackwitz W."/>
            <person name="Grimwood J."/>
            <person name="MohdZainudin N."/>
            <person name="Xue C."/>
            <person name="Wang R."/>
            <person name="Manning V.A."/>
            <person name="Dhillon B."/>
            <person name="Tu Z.J."/>
            <person name="Steffenson B.J."/>
            <person name="Salamov A."/>
            <person name="Sun H."/>
            <person name="Lowry S."/>
            <person name="LaButti K."/>
            <person name="Han J."/>
            <person name="Copeland A."/>
            <person name="Lindquist E."/>
            <person name="Barry K."/>
            <person name="Schmutz J."/>
            <person name="Baker S.E."/>
            <person name="Ciuffetti L.M."/>
            <person name="Grigoriev I.V."/>
            <person name="Zhong S."/>
            <person name="Turgeon B.G."/>
        </authorList>
    </citation>
    <scope>NUCLEOTIDE SEQUENCE [LARGE SCALE GENOMIC DNA]</scope>
    <source>
        <strain evidence="1 2">ATCC 44560</strain>
    </source>
</reference>
<dbReference type="eggNOG" id="ENOG502SS8R">
    <property type="taxonomic scope" value="Eukaryota"/>
</dbReference>
<dbReference type="HOGENOM" id="CLU_149482_0_0_1"/>
<keyword evidence="2" id="KW-1185">Reference proteome</keyword>
<dbReference type="EMBL" id="KI964002">
    <property type="protein sequence ID" value="EUC44561.1"/>
    <property type="molecule type" value="Genomic_DNA"/>
</dbReference>
<name>W6ZLV0_COCMI</name>
<dbReference type="AlphaFoldDB" id="W6ZLV0"/>
<dbReference type="OrthoDB" id="2107166at2759"/>
<proteinExistence type="predicted"/>
<dbReference type="RefSeq" id="XP_007688941.1">
    <property type="nucleotide sequence ID" value="XM_007690751.1"/>
</dbReference>
<dbReference type="Proteomes" id="UP000054032">
    <property type="component" value="Unassembled WGS sequence"/>
</dbReference>
<accession>W6ZLV0</accession>
<evidence type="ECO:0000313" key="2">
    <source>
        <dbReference type="Proteomes" id="UP000054032"/>
    </source>
</evidence>